<proteinExistence type="predicted"/>
<reference evidence="2 3" key="1">
    <citation type="submission" date="2016-02" db="EMBL/GenBank/DDBJ databases">
        <title>Genome analysis of coral dinoflagellate symbionts highlights evolutionary adaptations to a symbiotic lifestyle.</title>
        <authorList>
            <person name="Aranda M."/>
            <person name="Li Y."/>
            <person name="Liew Y.J."/>
            <person name="Baumgarten S."/>
            <person name="Simakov O."/>
            <person name="Wilson M."/>
            <person name="Piel J."/>
            <person name="Ashoor H."/>
            <person name="Bougouffa S."/>
            <person name="Bajic V.B."/>
            <person name="Ryu T."/>
            <person name="Ravasi T."/>
            <person name="Bayer T."/>
            <person name="Micklem G."/>
            <person name="Kim H."/>
            <person name="Bhak J."/>
            <person name="Lajeunesse T.C."/>
            <person name="Voolstra C.R."/>
        </authorList>
    </citation>
    <scope>NUCLEOTIDE SEQUENCE [LARGE SCALE GENOMIC DNA]</scope>
    <source>
        <strain evidence="2 3">CCMP2467</strain>
    </source>
</reference>
<organism evidence="2 3">
    <name type="scientific">Symbiodinium microadriaticum</name>
    <name type="common">Dinoflagellate</name>
    <name type="synonym">Zooxanthella microadriatica</name>
    <dbReference type="NCBI Taxonomy" id="2951"/>
    <lineage>
        <taxon>Eukaryota</taxon>
        <taxon>Sar</taxon>
        <taxon>Alveolata</taxon>
        <taxon>Dinophyceae</taxon>
        <taxon>Suessiales</taxon>
        <taxon>Symbiodiniaceae</taxon>
        <taxon>Symbiodinium</taxon>
    </lineage>
</organism>
<evidence type="ECO:0000256" key="1">
    <source>
        <dbReference type="SAM" id="Coils"/>
    </source>
</evidence>
<evidence type="ECO:0000313" key="3">
    <source>
        <dbReference type="Proteomes" id="UP000186817"/>
    </source>
</evidence>
<comment type="caution">
    <text evidence="2">The sequence shown here is derived from an EMBL/GenBank/DDBJ whole genome shotgun (WGS) entry which is preliminary data.</text>
</comment>
<protein>
    <submittedName>
        <fullName evidence="2">Uncharacterized protein</fullName>
    </submittedName>
</protein>
<feature type="coiled-coil region" evidence="1">
    <location>
        <begin position="555"/>
        <end position="626"/>
    </location>
</feature>
<name>A0A1Q9DAY2_SYMMI</name>
<keyword evidence="3" id="KW-1185">Reference proteome</keyword>
<accession>A0A1Q9DAY2</accession>
<sequence length="666" mass="73006">MRQRHWRTLLGVTAATVAAGFASAVDVLLLGNCGLMSIFSVDWSQPAAGRMRDIFPLPEIQTWPSTVMLAALKVANLCIAGLNAMWADFKTHRLTAAWRSDNWVWRGDAVDLPLQAATSDPLQHIPMDLVSAISDSSAIFPEPLPPVQPLVPANEHDYRQYLILVGREIGCGKLRLRRHVRGLASVFAAAKATEGRQRKIWNGAQLSALAARPPPPHRLANPSSLLDIHAETGKPLYYSKRDAETFFDTLRLPSDLQDFFAQPPLLVGDLLRETGLDLVALSELTDDAAEECVVFFSHKPPSDQSELCLVATDDTVFVHQSRDVMMSTLQHFDGALAAAGIPRKKSKDTTLVEQITVLGCDVSRRPHVAEPSQNKLLRCLACCLDLLRTKSASPGAVNGLLGLLQWFSLLQRPMFGVFDQIYEFVRREPNVRKPVPCNVLREIALATSLLPLLSVSLDEGFHEELLACDAAPEFDGQQQQARASKAKPIGSAPGRLRAAARSRTVLGTLPSMAGFVSFGSCRRGCSLMPQTEAAVPRSLHERLPAATECTLLRRIDDLEARMAAQRVKVDAHEARFGAFSERLEAACQEAVAQARAVTQQRRDELLKEVDCQLRVLRKRMDSLTDLSDELMFKASAQCAAGAGSHVDLSANDMRGKLPSLTEEVGQ</sequence>
<dbReference type="AlphaFoldDB" id="A0A1Q9DAY2"/>
<keyword evidence="1" id="KW-0175">Coiled coil</keyword>
<dbReference type="OrthoDB" id="447003at2759"/>
<evidence type="ECO:0000313" key="2">
    <source>
        <dbReference type="EMBL" id="OLP92298.1"/>
    </source>
</evidence>
<dbReference type="Proteomes" id="UP000186817">
    <property type="component" value="Unassembled WGS sequence"/>
</dbReference>
<dbReference type="EMBL" id="LSRX01000627">
    <property type="protein sequence ID" value="OLP92298.1"/>
    <property type="molecule type" value="Genomic_DNA"/>
</dbReference>
<gene>
    <name evidence="2" type="ORF">AK812_SmicGene25900</name>
</gene>